<name>A0ABC9W3E3_GRUJA</name>
<keyword evidence="2" id="KW-1185">Reference proteome</keyword>
<organism evidence="1 2">
    <name type="scientific">Grus japonensis</name>
    <name type="common">Japanese crane</name>
    <name type="synonym">Red-crowned crane</name>
    <dbReference type="NCBI Taxonomy" id="30415"/>
    <lineage>
        <taxon>Eukaryota</taxon>
        <taxon>Metazoa</taxon>
        <taxon>Chordata</taxon>
        <taxon>Craniata</taxon>
        <taxon>Vertebrata</taxon>
        <taxon>Euteleostomi</taxon>
        <taxon>Archelosauria</taxon>
        <taxon>Archosauria</taxon>
        <taxon>Dinosauria</taxon>
        <taxon>Saurischia</taxon>
        <taxon>Theropoda</taxon>
        <taxon>Coelurosauria</taxon>
        <taxon>Aves</taxon>
        <taxon>Neognathae</taxon>
        <taxon>Neoaves</taxon>
        <taxon>Gruiformes</taxon>
        <taxon>Gruidae</taxon>
        <taxon>Grus</taxon>
    </lineage>
</organism>
<proteinExistence type="predicted"/>
<evidence type="ECO:0000313" key="2">
    <source>
        <dbReference type="Proteomes" id="UP001623348"/>
    </source>
</evidence>
<gene>
    <name evidence="1" type="ORF">GRJ2_000477200</name>
</gene>
<reference evidence="1 2" key="1">
    <citation type="submission" date="2024-06" db="EMBL/GenBank/DDBJ databases">
        <title>The draft genome of Grus japonensis, version 3.</title>
        <authorList>
            <person name="Nabeshima K."/>
            <person name="Suzuki S."/>
            <person name="Onuma M."/>
        </authorList>
    </citation>
    <scope>NUCLEOTIDE SEQUENCE [LARGE SCALE GENOMIC DNA]</scope>
    <source>
        <strain evidence="1 2">451A</strain>
    </source>
</reference>
<evidence type="ECO:0000313" key="1">
    <source>
        <dbReference type="EMBL" id="GAB0180119.1"/>
    </source>
</evidence>
<dbReference type="EMBL" id="BAAFJT010000001">
    <property type="protein sequence ID" value="GAB0180119.1"/>
    <property type="molecule type" value="Genomic_DNA"/>
</dbReference>
<dbReference type="AlphaFoldDB" id="A0ABC9W3E3"/>
<comment type="caution">
    <text evidence="1">The sequence shown here is derived from an EMBL/GenBank/DDBJ whole genome shotgun (WGS) entry which is preliminary data.</text>
</comment>
<accession>A0ABC9W3E3</accession>
<dbReference type="Proteomes" id="UP001623348">
    <property type="component" value="Unassembled WGS sequence"/>
</dbReference>
<sequence>MATLGGESQPFPAAVLAAATAGVGGGGGSGGSLGLQAPLNRGLERALEEAAHSGGLNLSGRKLKEFPRSAAALSHDLSDTVRAGTGEVGDKTIEYLTGCAIAILLHFENSEA</sequence>
<protein>
    <submittedName>
        <fullName evidence="1">Leucine-rich repeat and calponiny domain-containing protein 1</fullName>
    </submittedName>
</protein>